<dbReference type="EMBL" id="DXHU01000023">
    <property type="protein sequence ID" value="HIV99340.1"/>
    <property type="molecule type" value="Genomic_DNA"/>
</dbReference>
<evidence type="ECO:0000259" key="2">
    <source>
        <dbReference type="Pfam" id="PF01385"/>
    </source>
</evidence>
<feature type="domain" description="Probable transposase IS891/IS1136/IS1341" evidence="2">
    <location>
        <begin position="195"/>
        <end position="292"/>
    </location>
</feature>
<feature type="compositionally biased region" description="Basic and acidic residues" evidence="1">
    <location>
        <begin position="1"/>
        <end position="10"/>
    </location>
</feature>
<protein>
    <recommendedName>
        <fullName evidence="2">Probable transposase IS891/IS1136/IS1341 domain-containing protein</fullName>
    </recommendedName>
</protein>
<proteinExistence type="predicted"/>
<dbReference type="Pfam" id="PF01385">
    <property type="entry name" value="OrfB_IS605"/>
    <property type="match status" value="1"/>
</dbReference>
<sequence>MESKRSEATRNRISASLKATREKRMHQEKRVVLLKVNKSTLSASDSDRLGRIFAEAKWVRNSIVALDDAHSYKYDEHKKVVHYDKDKNAITDDITMPSVYHRGVVDAVFRDISNLAKAKAKGIEVGKLHFVKSVDSIDIKTGFVKIKGSEMISIPGFPKLRVYGLGQLKRYGDSCEFADGKLIRKPSGYYVAITVCIDKDDMPKRAKTGKAVGLDFGPSKITTSDGEVFAYYEEETERLRFLERKLSRKKKGSTRYKRCLMQIRVEREKAYNRKKDAAKKVIVDLMERYDTVYFQDEMIASWHASPSYSGRVQHSFVGAVKALLMGIFSGTNGKRAFCIQRGFPTTKLCCTCGEVNSIGRFQREFYCAYCESEEGDRDVHAAETIKKLGSAIRAQWLDEPCVEGDSSILGGVLERYRKGQDRLMKRRLSETAAS</sequence>
<feature type="region of interest" description="Disordered" evidence="1">
    <location>
        <begin position="1"/>
        <end position="21"/>
    </location>
</feature>
<accession>A0A9D1PU92</accession>
<dbReference type="InterPro" id="IPR001959">
    <property type="entry name" value="Transposase"/>
</dbReference>
<name>A0A9D1PU92_9SPIO</name>
<evidence type="ECO:0000313" key="3">
    <source>
        <dbReference type="EMBL" id="HIV99340.1"/>
    </source>
</evidence>
<comment type="caution">
    <text evidence="3">The sequence shown here is derived from an EMBL/GenBank/DDBJ whole genome shotgun (WGS) entry which is preliminary data.</text>
</comment>
<dbReference type="AlphaFoldDB" id="A0A9D1PU92"/>
<gene>
    <name evidence="3" type="ORF">IAB12_06155</name>
</gene>
<reference evidence="3" key="2">
    <citation type="submission" date="2021-04" db="EMBL/GenBank/DDBJ databases">
        <authorList>
            <person name="Gilroy R."/>
        </authorList>
    </citation>
    <scope>NUCLEOTIDE SEQUENCE</scope>
    <source>
        <strain evidence="3">Gambia11-129</strain>
    </source>
</reference>
<dbReference type="Proteomes" id="UP000823936">
    <property type="component" value="Unassembled WGS sequence"/>
</dbReference>
<evidence type="ECO:0000256" key="1">
    <source>
        <dbReference type="SAM" id="MobiDB-lite"/>
    </source>
</evidence>
<evidence type="ECO:0000313" key="4">
    <source>
        <dbReference type="Proteomes" id="UP000823936"/>
    </source>
</evidence>
<reference evidence="3" key="1">
    <citation type="journal article" date="2021" name="PeerJ">
        <title>Extensive microbial diversity within the chicken gut microbiome revealed by metagenomics and culture.</title>
        <authorList>
            <person name="Gilroy R."/>
            <person name="Ravi A."/>
            <person name="Getino M."/>
            <person name="Pursley I."/>
            <person name="Horton D.L."/>
            <person name="Alikhan N.F."/>
            <person name="Baker D."/>
            <person name="Gharbi K."/>
            <person name="Hall N."/>
            <person name="Watson M."/>
            <person name="Adriaenssens E.M."/>
            <person name="Foster-Nyarko E."/>
            <person name="Jarju S."/>
            <person name="Secka A."/>
            <person name="Antonio M."/>
            <person name="Oren A."/>
            <person name="Chaudhuri R.R."/>
            <person name="La Ragione R."/>
            <person name="Hildebrand F."/>
            <person name="Pallen M.J."/>
        </authorList>
    </citation>
    <scope>NUCLEOTIDE SEQUENCE</scope>
    <source>
        <strain evidence="3">Gambia11-129</strain>
    </source>
</reference>
<organism evidence="3 4">
    <name type="scientific">Candidatus Ornithospirochaeta avicola</name>
    <dbReference type="NCBI Taxonomy" id="2840896"/>
    <lineage>
        <taxon>Bacteria</taxon>
        <taxon>Pseudomonadati</taxon>
        <taxon>Spirochaetota</taxon>
        <taxon>Spirochaetia</taxon>
        <taxon>Spirochaetales</taxon>
        <taxon>Spirochaetaceae</taxon>
        <taxon>Spirochaetaceae incertae sedis</taxon>
        <taxon>Candidatus Ornithospirochaeta</taxon>
    </lineage>
</organism>